<dbReference type="GeneID" id="8238873"/>
<dbReference type="InterPro" id="IPR013525">
    <property type="entry name" value="ABC2_TM"/>
</dbReference>
<accession>E0VA48</accession>
<feature type="transmembrane region" description="Helical" evidence="7">
    <location>
        <begin position="568"/>
        <end position="595"/>
    </location>
</feature>
<dbReference type="EC" id="3.6.3.30" evidence="10"/>
<feature type="transmembrane region" description="Helical" evidence="7">
    <location>
        <begin position="693"/>
        <end position="715"/>
    </location>
</feature>
<reference evidence="10" key="2">
    <citation type="submission" date="2007-04" db="EMBL/GenBank/DDBJ databases">
        <title>The genome of the human body louse.</title>
        <authorList>
            <consortium name="The Human Body Louse Genome Consortium"/>
            <person name="Kirkness E."/>
            <person name="Walenz B."/>
            <person name="Hass B."/>
            <person name="Bruggner R."/>
            <person name="Strausberg R."/>
        </authorList>
    </citation>
    <scope>NUCLEOTIDE SEQUENCE</scope>
    <source>
        <strain evidence="10">USDA</strain>
    </source>
</reference>
<keyword evidence="4" id="KW-0067">ATP-binding</keyword>
<evidence type="ECO:0000313" key="10">
    <source>
        <dbReference type="EMBL" id="EEB10254.1"/>
    </source>
</evidence>
<dbReference type="InterPro" id="IPR017871">
    <property type="entry name" value="ABC_transporter-like_CS"/>
</dbReference>
<keyword evidence="6 7" id="KW-0472">Membrane</keyword>
<dbReference type="RefSeq" id="XP_002422992.1">
    <property type="nucleotide sequence ID" value="XM_002422947.1"/>
</dbReference>
<dbReference type="EMBL" id="DS235004">
    <property type="protein sequence ID" value="EEB10254.1"/>
    <property type="molecule type" value="Genomic_DNA"/>
</dbReference>
<dbReference type="EnsemblMetazoa" id="PHUM026790-RA">
    <property type="protein sequence ID" value="PHUM026790-PA"/>
    <property type="gene ID" value="PHUM026790"/>
</dbReference>
<dbReference type="Proteomes" id="UP000009046">
    <property type="component" value="Unassembled WGS sequence"/>
</dbReference>
<dbReference type="GO" id="GO:0005524">
    <property type="term" value="F:ATP binding"/>
    <property type="evidence" value="ECO:0007669"/>
    <property type="project" value="UniProtKB-KW"/>
</dbReference>
<dbReference type="SUPFAM" id="SSF52540">
    <property type="entry name" value="P-loop containing nucleoside triphosphate hydrolases"/>
    <property type="match status" value="1"/>
</dbReference>
<dbReference type="InterPro" id="IPR027417">
    <property type="entry name" value="P-loop_NTPase"/>
</dbReference>
<feature type="domain" description="ABC transmembrane type-2" evidence="9">
    <location>
        <begin position="486"/>
        <end position="718"/>
    </location>
</feature>
<dbReference type="KEGG" id="phu:Phum_PHUM026790"/>
<evidence type="ECO:0000313" key="12">
    <source>
        <dbReference type="Proteomes" id="UP000009046"/>
    </source>
</evidence>
<dbReference type="eggNOG" id="KOG0059">
    <property type="taxonomic scope" value="Eukaryota"/>
</dbReference>
<protein>
    <submittedName>
        <fullName evidence="10 11">ABC transporter, putative</fullName>
        <ecNumber evidence="10">3.6.3.30</ecNumber>
    </submittedName>
</protein>
<dbReference type="PANTHER" id="PTHR43038:SF3">
    <property type="entry name" value="ABC TRANSPORTER G FAMILY MEMBER 20 ISOFORM X1"/>
    <property type="match status" value="1"/>
</dbReference>
<dbReference type="Pfam" id="PF12698">
    <property type="entry name" value="ABC2_membrane_3"/>
    <property type="match status" value="1"/>
</dbReference>
<keyword evidence="10" id="KW-0378">Hydrolase</keyword>
<dbReference type="Gene3D" id="3.40.50.300">
    <property type="entry name" value="P-loop containing nucleotide triphosphate hydrolases"/>
    <property type="match status" value="1"/>
</dbReference>
<reference evidence="11" key="3">
    <citation type="submission" date="2020-05" db="UniProtKB">
        <authorList>
            <consortium name="EnsemblMetazoa"/>
        </authorList>
    </citation>
    <scope>IDENTIFICATION</scope>
    <source>
        <strain evidence="11">USDA</strain>
    </source>
</reference>
<evidence type="ECO:0000259" key="8">
    <source>
        <dbReference type="PROSITE" id="PS50893"/>
    </source>
</evidence>
<feature type="transmembrane region" description="Helical" evidence="7">
    <location>
        <begin position="636"/>
        <end position="655"/>
    </location>
</feature>
<evidence type="ECO:0000256" key="5">
    <source>
        <dbReference type="ARBA" id="ARBA00022989"/>
    </source>
</evidence>
<dbReference type="InterPro" id="IPR003439">
    <property type="entry name" value="ABC_transporter-like_ATP-bd"/>
</dbReference>
<dbReference type="PROSITE" id="PS51012">
    <property type="entry name" value="ABC_TM2"/>
    <property type="match status" value="1"/>
</dbReference>
<evidence type="ECO:0000256" key="1">
    <source>
        <dbReference type="ARBA" id="ARBA00004141"/>
    </source>
</evidence>
<dbReference type="VEuPathDB" id="VectorBase:PHUM026790"/>
<sequence length="722" mass="81686">MEPSQDCSWLPSNNKKELAVSVRNAFKQYGMKHNRNIVLNGLNMTVEKGTIYGLLGASGCGKTTLLTCIIGRRRLNSGDLWVLGGKPGEEGSGIPGPRVGYMPQEISLVTEFTVGETLRYFGWIYGLKLKYIKERTKKLINFLDLPSSSSNVRNLSGGQQRRVSFAAALLHDPELLILDEPTVGVDPVLRQNIWNYLIEITSNSKKTVIITTHYIEEARQAQTIGLMREGVLLAEESPNKLLIKYKCNSLEEVFLNLSVWQQKLSDKTESSLEQNVVENKMVQEENCENSSAVIKVEVDSNYEYNRENYEENNTKPSFKNHMKALVWKNILWIERNIPIMLFIFVLPMIQMCLFCTAIGRDPKNLHLAIVNNELDEYQSCEEDLFDYQCNFTMLSCQYLQYLKNSTTIVQDNFDSLSSARKAVEKGQAWGVIHFNENYSQALYDRINLAEYASDESINNSDMFVNLDMSNQAIGLLLSRDLSYTFLDFIKKILTSCDWNPKIVEVPVKFNTPPYGDLNPRFLDFTSPGSLLAMIFILAVALTGGSILTEKTEGTIERCLVAGVNMYEILLSHIITEFVIVAGQIAIVLGFAFLIFDLENHGSWTWIILLSTLQGINGMSLGFLLSSVFDSQVMATLLGVGYFLGVLFLSGILWPIEGMHWILQYFIWWSPLTYATKAMRCIMHRGWGITEPEVYTGVIASIVWINIYLILTLVGLKLKKAVH</sequence>
<gene>
    <name evidence="11" type="primary">8238873</name>
    <name evidence="10" type="ORF">Phum_PHUM026790</name>
</gene>
<reference evidence="10" key="1">
    <citation type="submission" date="2007-04" db="EMBL/GenBank/DDBJ databases">
        <title>Annotation of Pediculus humanus corporis strain USDA.</title>
        <authorList>
            <person name="Kirkness E."/>
            <person name="Hannick L."/>
            <person name="Hass B."/>
            <person name="Bruggner R."/>
            <person name="Lawson D."/>
            <person name="Bidwell S."/>
            <person name="Joardar V."/>
            <person name="Caler E."/>
            <person name="Walenz B."/>
            <person name="Inman J."/>
            <person name="Schobel S."/>
            <person name="Galinsky K."/>
            <person name="Amedeo P."/>
            <person name="Strausberg R."/>
        </authorList>
    </citation>
    <scope>NUCLEOTIDE SEQUENCE</scope>
    <source>
        <strain evidence="10">USDA</strain>
    </source>
</reference>
<proteinExistence type="predicted"/>
<dbReference type="PANTHER" id="PTHR43038">
    <property type="entry name" value="ATP-BINDING CASSETTE, SUB-FAMILY H, MEMBER 1"/>
    <property type="match status" value="1"/>
</dbReference>
<dbReference type="SMART" id="SM00382">
    <property type="entry name" value="AAA"/>
    <property type="match status" value="1"/>
</dbReference>
<dbReference type="GO" id="GO:0016020">
    <property type="term" value="C:membrane"/>
    <property type="evidence" value="ECO:0007669"/>
    <property type="project" value="UniProtKB-SubCell"/>
</dbReference>
<keyword evidence="2 7" id="KW-0812">Transmembrane</keyword>
<dbReference type="PROSITE" id="PS00211">
    <property type="entry name" value="ABC_TRANSPORTER_1"/>
    <property type="match status" value="1"/>
</dbReference>
<dbReference type="CDD" id="cd03230">
    <property type="entry name" value="ABC_DR_subfamily_A"/>
    <property type="match status" value="1"/>
</dbReference>
<dbReference type="GO" id="GO:0016887">
    <property type="term" value="F:ATP hydrolysis activity"/>
    <property type="evidence" value="ECO:0007669"/>
    <property type="project" value="InterPro"/>
</dbReference>
<evidence type="ECO:0000256" key="2">
    <source>
        <dbReference type="ARBA" id="ARBA00022692"/>
    </source>
</evidence>
<feature type="transmembrane region" description="Helical" evidence="7">
    <location>
        <begin position="601"/>
        <end position="624"/>
    </location>
</feature>
<keyword evidence="3" id="KW-0547">Nucleotide-binding</keyword>
<evidence type="ECO:0000256" key="6">
    <source>
        <dbReference type="ARBA" id="ARBA00023136"/>
    </source>
</evidence>
<feature type="domain" description="ABC transporter" evidence="8">
    <location>
        <begin position="20"/>
        <end position="254"/>
    </location>
</feature>
<comment type="subcellular location">
    <subcellularLocation>
        <location evidence="1">Membrane</location>
        <topology evidence="1">Multi-pass membrane protein</topology>
    </subcellularLocation>
</comment>
<feature type="transmembrane region" description="Helical" evidence="7">
    <location>
        <begin position="528"/>
        <end position="547"/>
    </location>
</feature>
<dbReference type="OMA" id="VLRQNIW"/>
<name>E0VA48_PEDHC</name>
<dbReference type="GO" id="GO:0140359">
    <property type="term" value="F:ABC-type transporter activity"/>
    <property type="evidence" value="ECO:0007669"/>
    <property type="project" value="InterPro"/>
</dbReference>
<dbReference type="OrthoDB" id="10255969at2759"/>
<keyword evidence="5 7" id="KW-1133">Transmembrane helix</keyword>
<dbReference type="HOGENOM" id="CLU_014367_1_0_1"/>
<dbReference type="EMBL" id="AAZO01000326">
    <property type="status" value="NOT_ANNOTATED_CDS"/>
    <property type="molecule type" value="Genomic_DNA"/>
</dbReference>
<organism>
    <name type="scientific">Pediculus humanus subsp. corporis</name>
    <name type="common">Body louse</name>
    <dbReference type="NCBI Taxonomy" id="121224"/>
    <lineage>
        <taxon>Eukaryota</taxon>
        <taxon>Metazoa</taxon>
        <taxon>Ecdysozoa</taxon>
        <taxon>Arthropoda</taxon>
        <taxon>Hexapoda</taxon>
        <taxon>Insecta</taxon>
        <taxon>Pterygota</taxon>
        <taxon>Neoptera</taxon>
        <taxon>Paraneoptera</taxon>
        <taxon>Psocodea</taxon>
        <taxon>Troctomorpha</taxon>
        <taxon>Phthiraptera</taxon>
        <taxon>Anoplura</taxon>
        <taxon>Pediculidae</taxon>
        <taxon>Pediculus</taxon>
    </lineage>
</organism>
<evidence type="ECO:0000256" key="7">
    <source>
        <dbReference type="SAM" id="Phobius"/>
    </source>
</evidence>
<dbReference type="CTD" id="8238873"/>
<evidence type="ECO:0000259" key="9">
    <source>
        <dbReference type="PROSITE" id="PS51012"/>
    </source>
</evidence>
<evidence type="ECO:0000313" key="11">
    <source>
        <dbReference type="EnsemblMetazoa" id="PHUM026790-PA"/>
    </source>
</evidence>
<dbReference type="InParanoid" id="E0VA48"/>
<keyword evidence="12" id="KW-1185">Reference proteome</keyword>
<evidence type="ECO:0000256" key="3">
    <source>
        <dbReference type="ARBA" id="ARBA00022741"/>
    </source>
</evidence>
<dbReference type="PROSITE" id="PS50893">
    <property type="entry name" value="ABC_TRANSPORTER_2"/>
    <property type="match status" value="1"/>
</dbReference>
<dbReference type="Pfam" id="PF00005">
    <property type="entry name" value="ABC_tran"/>
    <property type="match status" value="1"/>
</dbReference>
<dbReference type="AlphaFoldDB" id="E0VA48"/>
<evidence type="ECO:0000256" key="4">
    <source>
        <dbReference type="ARBA" id="ARBA00022840"/>
    </source>
</evidence>
<dbReference type="InterPro" id="IPR003593">
    <property type="entry name" value="AAA+_ATPase"/>
</dbReference>
<dbReference type="InterPro" id="IPR047817">
    <property type="entry name" value="ABC2_TM_bact-type"/>
</dbReference>